<dbReference type="SUPFAM" id="SSF55658">
    <property type="entry name" value="L9 N-domain-like"/>
    <property type="match status" value="1"/>
</dbReference>
<sequence>MSSVRAEISTGTKDTLEALMVLLSTLQLSSADCANLASNLLSENPDEGGASHAIDSQKSATKGCLPTTKGSLSTTEGSSPIVATTVLTGMITVAVDAVDGYAEVDAAVAAGSILNVHMGMYFNVPMDDKPGVTIYYITRGRKIGVFYGWNNVGPWVQGVSRALFTKVDSVDDGIDIVKSTIEAGVAARV</sequence>
<comment type="caution">
    <text evidence="2">The sequence shown here is derived from an EMBL/GenBank/DDBJ whole genome shotgun (WGS) entry which is preliminary data.</text>
</comment>
<dbReference type="Proteomes" id="UP000719766">
    <property type="component" value="Unassembled WGS sequence"/>
</dbReference>
<dbReference type="InterPro" id="IPR009027">
    <property type="entry name" value="Ribosomal_bL9/RNase_H1_N"/>
</dbReference>
<organism evidence="2 3">
    <name type="scientific">Suillus plorans</name>
    <dbReference type="NCBI Taxonomy" id="116603"/>
    <lineage>
        <taxon>Eukaryota</taxon>
        <taxon>Fungi</taxon>
        <taxon>Dikarya</taxon>
        <taxon>Basidiomycota</taxon>
        <taxon>Agaricomycotina</taxon>
        <taxon>Agaricomycetes</taxon>
        <taxon>Agaricomycetidae</taxon>
        <taxon>Boletales</taxon>
        <taxon>Suillineae</taxon>
        <taxon>Suillaceae</taxon>
        <taxon>Suillus</taxon>
    </lineage>
</organism>
<evidence type="ECO:0000256" key="1">
    <source>
        <dbReference type="SAM" id="MobiDB-lite"/>
    </source>
</evidence>
<protein>
    <submittedName>
        <fullName evidence="2">Uncharacterized protein</fullName>
    </submittedName>
</protein>
<feature type="region of interest" description="Disordered" evidence="1">
    <location>
        <begin position="47"/>
        <end position="76"/>
    </location>
</feature>
<dbReference type="EMBL" id="JABBWE010000025">
    <property type="protein sequence ID" value="KAG1794533.1"/>
    <property type="molecule type" value="Genomic_DNA"/>
</dbReference>
<evidence type="ECO:0000313" key="2">
    <source>
        <dbReference type="EMBL" id="KAG1794533.1"/>
    </source>
</evidence>
<evidence type="ECO:0000313" key="3">
    <source>
        <dbReference type="Proteomes" id="UP000719766"/>
    </source>
</evidence>
<proteinExistence type="predicted"/>
<dbReference type="OrthoDB" id="3270804at2759"/>
<name>A0A9P7AT36_9AGAM</name>
<dbReference type="GeneID" id="64600263"/>
<dbReference type="AlphaFoldDB" id="A0A9P7AT36"/>
<gene>
    <name evidence="2" type="ORF">HD556DRAFT_1442721</name>
</gene>
<keyword evidence="3" id="KW-1185">Reference proteome</keyword>
<reference evidence="2" key="1">
    <citation type="journal article" date="2020" name="New Phytol.">
        <title>Comparative genomics reveals dynamic genome evolution in host specialist ectomycorrhizal fungi.</title>
        <authorList>
            <person name="Lofgren L.A."/>
            <person name="Nguyen N.H."/>
            <person name="Vilgalys R."/>
            <person name="Ruytinx J."/>
            <person name="Liao H.L."/>
            <person name="Branco S."/>
            <person name="Kuo A."/>
            <person name="LaButti K."/>
            <person name="Lipzen A."/>
            <person name="Andreopoulos W."/>
            <person name="Pangilinan J."/>
            <person name="Riley R."/>
            <person name="Hundley H."/>
            <person name="Na H."/>
            <person name="Barry K."/>
            <person name="Grigoriev I.V."/>
            <person name="Stajich J.E."/>
            <person name="Kennedy P.G."/>
        </authorList>
    </citation>
    <scope>NUCLEOTIDE SEQUENCE</scope>
    <source>
        <strain evidence="2">S12</strain>
    </source>
</reference>
<accession>A0A9P7AT36</accession>
<dbReference type="RefSeq" id="XP_041160644.1">
    <property type="nucleotide sequence ID" value="XM_041306499.1"/>
</dbReference>